<dbReference type="InterPro" id="IPR004161">
    <property type="entry name" value="EFTu-like_2"/>
</dbReference>
<evidence type="ECO:0000259" key="4">
    <source>
        <dbReference type="Pfam" id="PF22594"/>
    </source>
</evidence>
<dbReference type="SUPFAM" id="SSF52540">
    <property type="entry name" value="P-loop containing nucleoside triphosphate hydrolases"/>
    <property type="match status" value="1"/>
</dbReference>
<dbReference type="Pfam" id="PF03144">
    <property type="entry name" value="GTP_EFTU_D2"/>
    <property type="match status" value="1"/>
</dbReference>
<dbReference type="InterPro" id="IPR009001">
    <property type="entry name" value="Transl_elong_EF1A/Init_IF2_C"/>
</dbReference>
<proteinExistence type="predicted"/>
<evidence type="ECO:0000313" key="5">
    <source>
        <dbReference type="EMBL" id="ARF11950.1"/>
    </source>
</evidence>
<dbReference type="PANTHER" id="PTHR23115">
    <property type="entry name" value="TRANSLATION FACTOR"/>
    <property type="match status" value="1"/>
</dbReference>
<organism evidence="5">
    <name type="scientific">Klosneuvirus KNV1</name>
    <dbReference type="NCBI Taxonomy" id="1977640"/>
    <lineage>
        <taxon>Viruses</taxon>
        <taxon>Varidnaviria</taxon>
        <taxon>Bamfordvirae</taxon>
        <taxon>Nucleocytoviricota</taxon>
        <taxon>Megaviricetes</taxon>
        <taxon>Imitervirales</taxon>
        <taxon>Mimiviridae</taxon>
        <taxon>Klosneuvirinae</taxon>
        <taxon>Klosneuvirus</taxon>
    </lineage>
</organism>
<feature type="domain" description="Translation elongation factor EFTu-like" evidence="3">
    <location>
        <begin position="110"/>
        <end position="174"/>
    </location>
</feature>
<dbReference type="InterPro" id="IPR050100">
    <property type="entry name" value="TRAFAC_GTPase_members"/>
</dbReference>
<sequence>MDSCNYSKDRFDEIKAEVSSMLVQVGWNKDFVKNSVAFIPYSAWKGDNITKQSTNMPWYTGSDVKCLDGTTTHVHTLLDAFNNYVKVPKRVIDAPSRMPVSQVLQLKGIGDVICGKIEQGVFRPNDEVIFLPQHTEANPCAGRIFSIEMHHTSQDSASCGDNVGVNIKGLNKKYMPKHGSVMVLKTDKTIGAAKRFVSQVQILEHPGELKVGFTPIALIKTARAAVKLVEIKWKQGKETGGKKLENPASVKENEIAEIVWEPQAPFVVEAFDKCEGFGRVAIFDSSICVMMGRVISVEY</sequence>
<dbReference type="FunFam" id="2.40.30.10:FF:000115">
    <property type="entry name" value="Eukaryotic translation elongation factor 1 alpha"/>
    <property type="match status" value="1"/>
</dbReference>
<evidence type="ECO:0000256" key="2">
    <source>
        <dbReference type="ARBA" id="ARBA00023134"/>
    </source>
</evidence>
<keyword evidence="1" id="KW-0547">Nucleotide-binding</keyword>
<protein>
    <submittedName>
        <fullName evidence="5">Elongation factor Tu EF-Tu-like protein</fullName>
    </submittedName>
</protein>
<keyword evidence="5" id="KW-0251">Elongation factor</keyword>
<keyword evidence="5" id="KW-0648">Protein biosynthesis</keyword>
<dbReference type="Pfam" id="PF22594">
    <property type="entry name" value="GTP-eEF1A_C"/>
    <property type="match status" value="1"/>
</dbReference>
<dbReference type="InterPro" id="IPR009000">
    <property type="entry name" value="Transl_B-barrel_sf"/>
</dbReference>
<dbReference type="EMBL" id="KY684110">
    <property type="protein sequence ID" value="ARF11950.1"/>
    <property type="molecule type" value="Genomic_DNA"/>
</dbReference>
<keyword evidence="2" id="KW-0342">GTP-binding</keyword>
<dbReference type="SUPFAM" id="SSF50465">
    <property type="entry name" value="EF-Tu/eEF-1alpha/eIF2-gamma C-terminal domain"/>
    <property type="match status" value="1"/>
</dbReference>
<evidence type="ECO:0000256" key="1">
    <source>
        <dbReference type="ARBA" id="ARBA00022741"/>
    </source>
</evidence>
<accession>A0A1V0SJN4</accession>
<dbReference type="InterPro" id="IPR054696">
    <property type="entry name" value="GTP-eEF1A_C"/>
</dbReference>
<dbReference type="GO" id="GO:0005525">
    <property type="term" value="F:GTP binding"/>
    <property type="evidence" value="ECO:0007669"/>
    <property type="project" value="UniProtKB-KW"/>
</dbReference>
<dbReference type="Gene3D" id="3.40.50.300">
    <property type="entry name" value="P-loop containing nucleotide triphosphate hydrolases"/>
    <property type="match status" value="1"/>
</dbReference>
<evidence type="ECO:0000259" key="3">
    <source>
        <dbReference type="Pfam" id="PF03144"/>
    </source>
</evidence>
<reference evidence="5" key="1">
    <citation type="journal article" date="2017" name="Science">
        <title>Giant viruses with an expanded complement of translation system components.</title>
        <authorList>
            <person name="Schulz F."/>
            <person name="Yutin N."/>
            <person name="Ivanova N.N."/>
            <person name="Ortega D.R."/>
            <person name="Lee T.K."/>
            <person name="Vierheilig J."/>
            <person name="Daims H."/>
            <person name="Horn M."/>
            <person name="Wagner M."/>
            <person name="Jensen G.J."/>
            <person name="Kyrpides N.C."/>
            <person name="Koonin E.V."/>
            <person name="Woyke T."/>
        </authorList>
    </citation>
    <scope>NUCLEOTIDE SEQUENCE</scope>
    <source>
        <strain evidence="5">KNV1</strain>
    </source>
</reference>
<dbReference type="InterPro" id="IPR027417">
    <property type="entry name" value="P-loop_NTPase"/>
</dbReference>
<feature type="domain" description="GTP-eEF1A C-terminal" evidence="4">
    <location>
        <begin position="196"/>
        <end position="294"/>
    </location>
</feature>
<name>A0A1V0SJN4_9VIRU</name>
<dbReference type="SUPFAM" id="SSF50447">
    <property type="entry name" value="Translation proteins"/>
    <property type="match status" value="1"/>
</dbReference>
<dbReference type="Gene3D" id="2.40.30.10">
    <property type="entry name" value="Translation factors"/>
    <property type="match status" value="2"/>
</dbReference>
<gene>
    <name evidence="5" type="ORF">Klosneuvirus_3_85</name>
</gene>